<feature type="transmembrane region" description="Helical" evidence="1">
    <location>
        <begin position="6"/>
        <end position="23"/>
    </location>
</feature>
<gene>
    <name evidence="2" type="ORF">XE03_0200</name>
</gene>
<comment type="caution">
    <text evidence="2">The sequence shown here is derived from an EMBL/GenBank/DDBJ whole genome shotgun (WGS) entry which is preliminary data.</text>
</comment>
<accession>A0A117M780</accession>
<dbReference type="AlphaFoldDB" id="A0A117M780"/>
<evidence type="ECO:0000256" key="1">
    <source>
        <dbReference type="SAM" id="Phobius"/>
    </source>
</evidence>
<dbReference type="EMBL" id="LGGX01000001">
    <property type="protein sequence ID" value="KUK88194.1"/>
    <property type="molecule type" value="Genomic_DNA"/>
</dbReference>
<keyword evidence="1" id="KW-1133">Transmembrane helix</keyword>
<protein>
    <submittedName>
        <fullName evidence="2">Uncharacterized protein</fullName>
    </submittedName>
</protein>
<dbReference type="Proteomes" id="UP000053467">
    <property type="component" value="Unassembled WGS sequence"/>
</dbReference>
<feature type="transmembrane region" description="Helical" evidence="1">
    <location>
        <begin position="35"/>
        <end position="54"/>
    </location>
</feature>
<proteinExistence type="predicted"/>
<organism evidence="2 3">
    <name type="scientific">candidate division TA06 bacterium 34_109</name>
    <dbReference type="NCBI Taxonomy" id="1635277"/>
    <lineage>
        <taxon>Bacteria</taxon>
        <taxon>Bacteria division TA06</taxon>
    </lineage>
</organism>
<sequence length="55" mass="6386">MYIIFGALSFFFIFLTVFSGLFLRKLRLKILHHKMLAAISLIFAILHLISIYILG</sequence>
<name>A0A117M780_UNCT6</name>
<keyword evidence="1" id="KW-0472">Membrane</keyword>
<reference evidence="3" key="1">
    <citation type="journal article" date="2015" name="MBio">
        <title>Genome-Resolved Metagenomic Analysis Reveals Roles for Candidate Phyla and Other Microbial Community Members in Biogeochemical Transformations in Oil Reservoirs.</title>
        <authorList>
            <person name="Hu P."/>
            <person name="Tom L."/>
            <person name="Singh A."/>
            <person name="Thomas B.C."/>
            <person name="Baker B.J."/>
            <person name="Piceno Y.M."/>
            <person name="Andersen G.L."/>
            <person name="Banfield J.F."/>
        </authorList>
    </citation>
    <scope>NUCLEOTIDE SEQUENCE [LARGE SCALE GENOMIC DNA]</scope>
</reference>
<evidence type="ECO:0000313" key="3">
    <source>
        <dbReference type="Proteomes" id="UP000053467"/>
    </source>
</evidence>
<evidence type="ECO:0000313" key="2">
    <source>
        <dbReference type="EMBL" id="KUK88194.1"/>
    </source>
</evidence>
<keyword evidence="1" id="KW-0812">Transmembrane</keyword>